<dbReference type="Gene3D" id="3.40.50.850">
    <property type="entry name" value="Isochorismatase-like"/>
    <property type="match status" value="1"/>
</dbReference>
<keyword evidence="2 4" id="KW-0378">Hydrolase</keyword>
<dbReference type="GO" id="GO:0016787">
    <property type="term" value="F:hydrolase activity"/>
    <property type="evidence" value="ECO:0007669"/>
    <property type="project" value="UniProtKB-KW"/>
</dbReference>
<protein>
    <submittedName>
        <fullName evidence="4">Cysteine hydrolase</fullName>
    </submittedName>
</protein>
<gene>
    <name evidence="4" type="ORF">JZO76_00600</name>
</gene>
<dbReference type="PANTHER" id="PTHR43540:SF10">
    <property type="entry name" value="ISOCHORISMATASE"/>
    <property type="match status" value="1"/>
</dbReference>
<dbReference type="CDD" id="cd00431">
    <property type="entry name" value="cysteine_hydrolases"/>
    <property type="match status" value="1"/>
</dbReference>
<evidence type="ECO:0000313" key="4">
    <source>
        <dbReference type="EMBL" id="MBO0448027.1"/>
    </source>
</evidence>
<sequence>MKKALISIDYTNDFVATDGKLTTGAAGQAIEQKLVEFTKDFIEAGNYTVFAIDAHDPNDAYHPENKLFLPHNVIGTTGRNLYGSLNSLYEKNKDAATVYWIDKRHYSAFSGTDLDIRLRERGITDLYLTGVCTDICVLHTAVDAYNLGYQLHIVKDAVASFDEVGHNWALTHFQNTLGAELLELSEGEKDEYF</sequence>
<proteinExistence type="inferred from homology"/>
<dbReference type="Proteomes" id="UP000664256">
    <property type="component" value="Unassembled WGS sequence"/>
</dbReference>
<feature type="domain" description="Isochorismatase-like" evidence="3">
    <location>
        <begin position="4"/>
        <end position="180"/>
    </location>
</feature>
<dbReference type="InterPro" id="IPR036380">
    <property type="entry name" value="Isochorismatase-like_sf"/>
</dbReference>
<accession>A0ABS3H3J4</accession>
<comment type="caution">
    <text evidence="4">The sequence shown here is derived from an EMBL/GenBank/DDBJ whole genome shotgun (WGS) entry which is preliminary data.</text>
</comment>
<reference evidence="4 5" key="1">
    <citation type="submission" date="2021-03" db="EMBL/GenBank/DDBJ databases">
        <title>Enterococcal diversity collection.</title>
        <authorList>
            <person name="Gilmore M.S."/>
            <person name="Schwartzman J."/>
            <person name="Van Tyne D."/>
            <person name="Martin M."/>
            <person name="Earl A.M."/>
            <person name="Manson A.L."/>
            <person name="Straub T."/>
            <person name="Salamzade R."/>
            <person name="Saavedra J."/>
            <person name="Lebreton F."/>
            <person name="Prichula J."/>
            <person name="Schaufler K."/>
            <person name="Gaca A."/>
            <person name="Sgardioli B."/>
            <person name="Wagenaar J."/>
            <person name="Strong T."/>
        </authorList>
    </citation>
    <scope>NUCLEOTIDE SEQUENCE [LARGE SCALE GENOMIC DNA]</scope>
    <source>
        <strain evidence="4 5">MJM12</strain>
    </source>
</reference>
<dbReference type="RefSeq" id="WP_206902236.1">
    <property type="nucleotide sequence ID" value="NZ_JAFLVT010000001.1"/>
</dbReference>
<dbReference type="Pfam" id="PF00857">
    <property type="entry name" value="Isochorismatase"/>
    <property type="match status" value="1"/>
</dbReference>
<evidence type="ECO:0000256" key="1">
    <source>
        <dbReference type="ARBA" id="ARBA00006336"/>
    </source>
</evidence>
<evidence type="ECO:0000256" key="2">
    <source>
        <dbReference type="ARBA" id="ARBA00022801"/>
    </source>
</evidence>
<dbReference type="InterPro" id="IPR050272">
    <property type="entry name" value="Isochorismatase-like_hydrls"/>
</dbReference>
<dbReference type="InterPro" id="IPR000868">
    <property type="entry name" value="Isochorismatase-like_dom"/>
</dbReference>
<dbReference type="SUPFAM" id="SSF52499">
    <property type="entry name" value="Isochorismatase-like hydrolases"/>
    <property type="match status" value="1"/>
</dbReference>
<evidence type="ECO:0000313" key="5">
    <source>
        <dbReference type="Proteomes" id="UP000664256"/>
    </source>
</evidence>
<comment type="similarity">
    <text evidence="1">Belongs to the isochorismatase family.</text>
</comment>
<keyword evidence="5" id="KW-1185">Reference proteome</keyword>
<evidence type="ECO:0000259" key="3">
    <source>
        <dbReference type="Pfam" id="PF00857"/>
    </source>
</evidence>
<name>A0ABS3H3J4_9ENTE</name>
<organism evidence="4 5">
    <name type="scientific">Candidatus Enterococcus myersii</name>
    <dbReference type="NCBI Taxonomy" id="2815322"/>
    <lineage>
        <taxon>Bacteria</taxon>
        <taxon>Bacillati</taxon>
        <taxon>Bacillota</taxon>
        <taxon>Bacilli</taxon>
        <taxon>Lactobacillales</taxon>
        <taxon>Enterococcaceae</taxon>
        <taxon>Enterococcus</taxon>
    </lineage>
</organism>
<dbReference type="EMBL" id="JAFLVT010000001">
    <property type="protein sequence ID" value="MBO0448027.1"/>
    <property type="molecule type" value="Genomic_DNA"/>
</dbReference>
<dbReference type="PANTHER" id="PTHR43540">
    <property type="entry name" value="PEROXYUREIDOACRYLATE/UREIDOACRYLATE AMIDOHYDROLASE-RELATED"/>
    <property type="match status" value="1"/>
</dbReference>